<gene>
    <name evidence="1" type="ORF">GCM10008119_23090</name>
</gene>
<dbReference type="Gene3D" id="3.40.30.10">
    <property type="entry name" value="Glutaredoxin"/>
    <property type="match status" value="1"/>
</dbReference>
<sequence>MLVVQIQYSKAQKFEVLNETYTNLHKLKSLSYSTNFTEENPFNPGDFSKGIIKTQISYGKDGVIDFRRDDSDKNSGQIVTNEIYKNGKRYTFNLTDSTYAVDNFTGIVKDELHGIISAMLICLGKEPSKVLHNNDTLYNGRMCYQFLIKAYDTIAHGNHDYTFKTILIDKISMMPLYYKEIGSGAAFKDGYEIGRLKFFIEKAFTDFKLNQIISSNELNFDGFQEVNKSMLRIGETAPLIDATPISNAKLFWKNSMKLDVKLVVFGSTTCSANPLSNPMLNRLHSKYAGKNFYIVNVYTGDTVEQISQYIKNNHINFPVFFGTRSLSLRFKTIGTPNFYLIDWNDKIVASIDGFSDSLEEELTTKINNLIRQHD</sequence>
<reference evidence="2" key="1">
    <citation type="journal article" date="2019" name="Int. J. Syst. Evol. Microbiol.">
        <title>The Global Catalogue of Microorganisms (GCM) 10K type strain sequencing project: providing services to taxonomists for standard genome sequencing and annotation.</title>
        <authorList>
            <consortium name="The Broad Institute Genomics Platform"/>
            <consortium name="The Broad Institute Genome Sequencing Center for Infectious Disease"/>
            <person name="Wu L."/>
            <person name="Ma J."/>
        </authorList>
    </citation>
    <scope>NUCLEOTIDE SEQUENCE [LARGE SCALE GENOMIC DNA]</scope>
    <source>
        <strain evidence="2">CCM 8939</strain>
    </source>
</reference>
<dbReference type="EMBL" id="BMDJ01000006">
    <property type="protein sequence ID" value="GGI26526.1"/>
    <property type="molecule type" value="Genomic_DNA"/>
</dbReference>
<accession>A0ABQ2BKX7</accession>
<dbReference type="InterPro" id="IPR036249">
    <property type="entry name" value="Thioredoxin-like_sf"/>
</dbReference>
<evidence type="ECO:0000313" key="1">
    <source>
        <dbReference type="EMBL" id="GGI26526.1"/>
    </source>
</evidence>
<evidence type="ECO:0000313" key="2">
    <source>
        <dbReference type="Proteomes" id="UP000645390"/>
    </source>
</evidence>
<protein>
    <recommendedName>
        <fullName evidence="3">Thioredoxin domain-containing protein</fullName>
    </recommendedName>
</protein>
<evidence type="ECO:0008006" key="3">
    <source>
        <dbReference type="Google" id="ProtNLM"/>
    </source>
</evidence>
<comment type="caution">
    <text evidence="1">The sequence shown here is derived from an EMBL/GenBank/DDBJ whole genome shotgun (WGS) entry which is preliminary data.</text>
</comment>
<keyword evidence="2" id="KW-1185">Reference proteome</keyword>
<dbReference type="Proteomes" id="UP000645390">
    <property type="component" value="Unassembled WGS sequence"/>
</dbReference>
<name>A0ABQ2BKX7_9SPHI</name>
<dbReference type="CDD" id="cd02966">
    <property type="entry name" value="TlpA_like_family"/>
    <property type="match status" value="1"/>
</dbReference>
<proteinExistence type="predicted"/>
<dbReference type="SUPFAM" id="SSF52833">
    <property type="entry name" value="Thioredoxin-like"/>
    <property type="match status" value="1"/>
</dbReference>
<organism evidence="1 2">
    <name type="scientific">Pedobacter mendelii</name>
    <dbReference type="NCBI Taxonomy" id="1908240"/>
    <lineage>
        <taxon>Bacteria</taxon>
        <taxon>Pseudomonadati</taxon>
        <taxon>Bacteroidota</taxon>
        <taxon>Sphingobacteriia</taxon>
        <taxon>Sphingobacteriales</taxon>
        <taxon>Sphingobacteriaceae</taxon>
        <taxon>Pedobacter</taxon>
    </lineage>
</organism>